<keyword evidence="6" id="KW-1185">Reference proteome</keyword>
<evidence type="ECO:0000259" key="4">
    <source>
        <dbReference type="Pfam" id="PF13191"/>
    </source>
</evidence>
<dbReference type="RefSeq" id="WP_256964407.1">
    <property type="nucleotide sequence ID" value="NZ_JAGJBZ010000001.1"/>
</dbReference>
<feature type="region of interest" description="Disordered" evidence="3">
    <location>
        <begin position="1"/>
        <end position="26"/>
    </location>
</feature>
<proteinExistence type="predicted"/>
<dbReference type="InterPro" id="IPR011990">
    <property type="entry name" value="TPR-like_helical_dom_sf"/>
</dbReference>
<dbReference type="InterPro" id="IPR027417">
    <property type="entry name" value="P-loop_NTPase"/>
</dbReference>
<dbReference type="PANTHER" id="PTHR16305">
    <property type="entry name" value="TESTICULAR SOLUBLE ADENYLYL CYCLASE"/>
    <property type="match status" value="1"/>
</dbReference>
<dbReference type="SUPFAM" id="SSF46894">
    <property type="entry name" value="C-terminal effector domain of the bipartite response regulators"/>
    <property type="match status" value="1"/>
</dbReference>
<dbReference type="InterPro" id="IPR036388">
    <property type="entry name" value="WH-like_DNA-bd_sf"/>
</dbReference>
<feature type="region of interest" description="Disordered" evidence="3">
    <location>
        <begin position="162"/>
        <end position="196"/>
    </location>
</feature>
<evidence type="ECO:0000256" key="3">
    <source>
        <dbReference type="SAM" id="MobiDB-lite"/>
    </source>
</evidence>
<dbReference type="InterPro" id="IPR016032">
    <property type="entry name" value="Sig_transdc_resp-reg_C-effctor"/>
</dbReference>
<dbReference type="InterPro" id="IPR041664">
    <property type="entry name" value="AAA_16"/>
</dbReference>
<evidence type="ECO:0000313" key="5">
    <source>
        <dbReference type="EMBL" id="MDX2910929.1"/>
    </source>
</evidence>
<organism evidence="5 6">
    <name type="scientific">Streptomyces griseiscabiei</name>
    <dbReference type="NCBI Taxonomy" id="2993540"/>
    <lineage>
        <taxon>Bacteria</taxon>
        <taxon>Bacillati</taxon>
        <taxon>Actinomycetota</taxon>
        <taxon>Actinomycetes</taxon>
        <taxon>Kitasatosporales</taxon>
        <taxon>Streptomycetaceae</taxon>
        <taxon>Streptomyces</taxon>
    </lineage>
</organism>
<protein>
    <submittedName>
        <fullName evidence="5">AAA family ATPase</fullName>
    </submittedName>
</protein>
<feature type="compositionally biased region" description="Low complexity" evidence="3">
    <location>
        <begin position="164"/>
        <end position="177"/>
    </location>
</feature>
<keyword evidence="2" id="KW-0067">ATP-binding</keyword>
<sequence length="964" mass="103445">MDRTSDGLLGRERESEQIDGLLSDPGGPRLVVVRGEQGVGRSAFLHATAERLRAHGAAVHAVDCIPGDGERPLLLALRLVMALQERRSGPEDDRMVPQARAAVDRHDQAAMETLLHTAVTRHAPMTILIDDAQHADPGSLAALGRIDAPGARLVMSIVQDRAPGADATTTDTPLLTGEDVPRPGPGGEGPGTSGREGLAWIMDGQADVAGASAVVLLPLGALDTAALVARWLQAKADTDFVRQVRELTRGVPGAVESLLTAWTAQDVIRIADGHAFLGSRAPIPVLPDDDRFVTALDRLGEPAGTVAAALSILGPLGGPALRLTAQCTGLSTDAVHDGARRLTEAGIIDEVPGPDATTVRGWTFRLPLTAHTLRERMSPFRRSRLSATAVKALWGHADAQHAGPTPVLLDGTDALAYRVDRIADARSLVDRERAVAELTATARQMRPGTDDDRVLRWLRAARNLTEHADARDLVLRQYATTAYLACDYPTARTAAESLLRDPGPALSDLDLQETACLVVAVTANQRDWPAMARLATAHWWNALPIPDLARVTGQALALCHLSRWQEAANLLQQTELLWSTSLRARAAPAVFHAMAELALGRPRRYRRALALDDAPQLPPGKVYSLASGMFDDLLAGYDLKAATALLKTAGLTVQMLPPLGQFLHHHLTGSWDQALESARRLLAGRENQSTPVSDSSLLPARTAAILLAQGRPTSALQLVEDMRGPDSSPPQCALHASEADALMVLGDTDRAELTLRSALDSAHAHDQIHGTDELWAQLTEVTARTGNNREAAACLDHLTRISDRTGTDRSRLLHLLASARVLRHEAPDTARRNLHEAVDLARRRGLPFETATTLVTAATTGAAPATLLHEAYELFGQTGATLWRHHTRTALREAGLTVPGRKQATAENDHLLATLLTEQLTTRQIAAVLHLSEDAAAQRLSRLFTRTGKRSRAELVTALLTGTL</sequence>
<dbReference type="Proteomes" id="UP001271723">
    <property type="component" value="Unassembled WGS sequence"/>
</dbReference>
<evidence type="ECO:0000313" key="6">
    <source>
        <dbReference type="Proteomes" id="UP001271723"/>
    </source>
</evidence>
<name>A0ABU4L725_9ACTN</name>
<comment type="caution">
    <text evidence="5">The sequence shown here is derived from an EMBL/GenBank/DDBJ whole genome shotgun (WGS) entry which is preliminary data.</text>
</comment>
<feature type="domain" description="Orc1-like AAA ATPase" evidence="4">
    <location>
        <begin position="8"/>
        <end position="144"/>
    </location>
</feature>
<dbReference type="SUPFAM" id="SSF52540">
    <property type="entry name" value="P-loop containing nucleoside triphosphate hydrolases"/>
    <property type="match status" value="1"/>
</dbReference>
<accession>A0ABU4L725</accession>
<dbReference type="Gene3D" id="1.10.10.10">
    <property type="entry name" value="Winged helix-like DNA-binding domain superfamily/Winged helix DNA-binding domain"/>
    <property type="match status" value="1"/>
</dbReference>
<reference evidence="5 6" key="1">
    <citation type="journal article" date="2023" name="Microb. Genom.">
        <title>Mesoterricola silvestris gen. nov., sp. nov., Mesoterricola sediminis sp. nov., Geothrix oryzae sp. nov., Geothrix edaphica sp. nov., Geothrix rubra sp. nov., and Geothrix limicola sp. nov., six novel members of Acidobacteriota isolated from soils.</title>
        <authorList>
            <person name="Weisberg A.J."/>
            <person name="Pearce E."/>
            <person name="Kramer C.G."/>
            <person name="Chang J.H."/>
            <person name="Clarke C.R."/>
        </authorList>
    </citation>
    <scope>NUCLEOTIDE SEQUENCE [LARGE SCALE GENOMIC DNA]</scope>
    <source>
        <strain evidence="5 6">NRRL_B-2795</strain>
    </source>
</reference>
<dbReference type="PANTHER" id="PTHR16305:SF28">
    <property type="entry name" value="GUANYLATE CYCLASE DOMAIN-CONTAINING PROTEIN"/>
    <property type="match status" value="1"/>
</dbReference>
<dbReference type="Gene3D" id="1.25.40.10">
    <property type="entry name" value="Tetratricopeptide repeat domain"/>
    <property type="match status" value="1"/>
</dbReference>
<keyword evidence="1" id="KW-0547">Nucleotide-binding</keyword>
<evidence type="ECO:0000256" key="1">
    <source>
        <dbReference type="ARBA" id="ARBA00022741"/>
    </source>
</evidence>
<dbReference type="EMBL" id="JARAVY010000007">
    <property type="protein sequence ID" value="MDX2910929.1"/>
    <property type="molecule type" value="Genomic_DNA"/>
</dbReference>
<evidence type="ECO:0000256" key="2">
    <source>
        <dbReference type="ARBA" id="ARBA00022840"/>
    </source>
</evidence>
<dbReference type="SUPFAM" id="SSF48452">
    <property type="entry name" value="TPR-like"/>
    <property type="match status" value="1"/>
</dbReference>
<feature type="compositionally biased region" description="Basic and acidic residues" evidence="3">
    <location>
        <begin position="1"/>
        <end position="16"/>
    </location>
</feature>
<feature type="compositionally biased region" description="Gly residues" evidence="3">
    <location>
        <begin position="185"/>
        <end position="194"/>
    </location>
</feature>
<gene>
    <name evidence="5" type="ORF">PV517_19790</name>
</gene>
<dbReference type="Pfam" id="PF13191">
    <property type="entry name" value="AAA_16"/>
    <property type="match status" value="1"/>
</dbReference>